<dbReference type="InterPro" id="IPR006059">
    <property type="entry name" value="SBP"/>
</dbReference>
<feature type="domain" description="DUF3502" evidence="2">
    <location>
        <begin position="416"/>
        <end position="483"/>
    </location>
</feature>
<dbReference type="Pfam" id="PF13416">
    <property type="entry name" value="SBP_bac_8"/>
    <property type="match status" value="1"/>
</dbReference>
<dbReference type="EMBL" id="AAAIKW010000005">
    <property type="protein sequence ID" value="EAC4552738.1"/>
    <property type="molecule type" value="Genomic_DNA"/>
</dbReference>
<dbReference type="AlphaFoldDB" id="A0A823C505"/>
<proteinExistence type="predicted"/>
<comment type="caution">
    <text evidence="3">The sequence shown here is derived from an EMBL/GenBank/DDBJ whole genome shotgun (WGS) entry which is preliminary data.</text>
</comment>
<name>A0A823C505_LISMN</name>
<dbReference type="PANTHER" id="PTHR43649">
    <property type="entry name" value="ARABINOSE-BINDING PROTEIN-RELATED"/>
    <property type="match status" value="1"/>
</dbReference>
<feature type="signal peptide" evidence="1">
    <location>
        <begin position="1"/>
        <end position="22"/>
    </location>
</feature>
<dbReference type="Proteomes" id="UP000339309">
    <property type="component" value="Unassembled WGS sequence"/>
</dbReference>
<dbReference type="Pfam" id="PF12010">
    <property type="entry name" value="DUF3502"/>
    <property type="match status" value="1"/>
</dbReference>
<dbReference type="InterPro" id="IPR022627">
    <property type="entry name" value="DUF3502"/>
</dbReference>
<evidence type="ECO:0000256" key="1">
    <source>
        <dbReference type="SAM" id="SignalP"/>
    </source>
</evidence>
<organism evidence="3 4">
    <name type="scientific">Listeria monocytogenes</name>
    <dbReference type="NCBI Taxonomy" id="1639"/>
    <lineage>
        <taxon>Bacteria</taxon>
        <taxon>Bacillati</taxon>
        <taxon>Bacillota</taxon>
        <taxon>Bacilli</taxon>
        <taxon>Bacillales</taxon>
        <taxon>Listeriaceae</taxon>
        <taxon>Listeria</taxon>
    </lineage>
</organism>
<dbReference type="PROSITE" id="PS51257">
    <property type="entry name" value="PROKAR_LIPOPROTEIN"/>
    <property type="match status" value="1"/>
</dbReference>
<gene>
    <name evidence="3" type="ORF">ABZ57_09590</name>
</gene>
<feature type="chain" id="PRO_5038667811" evidence="1">
    <location>
        <begin position="23"/>
        <end position="486"/>
    </location>
</feature>
<dbReference type="Gene3D" id="3.40.190.10">
    <property type="entry name" value="Periplasmic binding protein-like II"/>
    <property type="match status" value="1"/>
</dbReference>
<accession>A0A823C505</accession>
<dbReference type="RefSeq" id="WP_074046909.1">
    <property type="nucleotide sequence ID" value="NZ_CP016213.2"/>
</dbReference>
<reference evidence="3 4" key="1">
    <citation type="submission" date="2018-06" db="EMBL/GenBank/DDBJ databases">
        <authorList>
            <consortium name="PulseNet: The National Subtyping Network for Foodborne Disease Surveillance"/>
            <person name="Tarr C.L."/>
            <person name="Trees E."/>
            <person name="Katz L.S."/>
            <person name="Carleton-Romer H.A."/>
            <person name="Stroika S."/>
            <person name="Kucerova Z."/>
            <person name="Roache K.F."/>
            <person name="Sabol A.L."/>
            <person name="Besser J."/>
            <person name="Gerner-Smidt P."/>
        </authorList>
    </citation>
    <scope>NUCLEOTIDE SEQUENCE [LARGE SCALE GENOMIC DNA]</scope>
    <source>
        <strain evidence="3 4">2015L-6227</strain>
    </source>
</reference>
<evidence type="ECO:0000313" key="3">
    <source>
        <dbReference type="EMBL" id="EAC4552738.1"/>
    </source>
</evidence>
<protein>
    <submittedName>
        <fullName evidence="3">Extracellular solute-binding protein</fullName>
    </submittedName>
</protein>
<dbReference type="InterPro" id="IPR050490">
    <property type="entry name" value="Bact_solute-bd_prot1"/>
</dbReference>
<sequence length="486" mass="55327">MKKKWGVIIASLCLLLGLSACGSDEKADANEVPTLKWYMIGTPQKDTEEVMKEVNKYTEEKIGVKVEMTQIDWGDYGKRMQTVINSGENFDIAYSAAGEFVSYSQKGAFLPLNKYLDKEGKNMKAELNDVLWEGATIDGNIYGVPSNKEVGEQQVYVFNKNLVDKYKMDVTKVKNFSDLEPMLKTIKENEPSITPIGGNKDFKPAFPYDYLIDNAVPLPFAVNQYEDNTGKIVNFYEQPETLDILKSLHSFYQKGYVTKDIATSTDPWSYDKENWFVRIEKYQPYAENIWDKNTGGKYKVVTQPIAETPIIKNNSVTGAIQAVSVTSQHPEEAVKFLDLLNTDEYLRNLVDKGIEGTHYKELDDGKIQDLPARVERYSMPTYALGNHFILKLYEDEPADKWDQFKEFNRKSVASPGLGFYFDSSKVRTEIASITNVCNEFAPALLTGTVDPVEYTEKFKAKLNDAGMKKVMKEMQKQYDEFRASQE</sequence>
<evidence type="ECO:0000259" key="2">
    <source>
        <dbReference type="Pfam" id="PF12010"/>
    </source>
</evidence>
<keyword evidence="1" id="KW-0732">Signal</keyword>
<dbReference type="PANTHER" id="PTHR43649:SF17">
    <property type="entry name" value="ABC TRANSPORTER SOLUTE BINDING PROTEIN-SUGAR TRANSPORT"/>
    <property type="match status" value="1"/>
</dbReference>
<dbReference type="SUPFAM" id="SSF53850">
    <property type="entry name" value="Periplasmic binding protein-like II"/>
    <property type="match status" value="1"/>
</dbReference>
<evidence type="ECO:0000313" key="4">
    <source>
        <dbReference type="Proteomes" id="UP000339309"/>
    </source>
</evidence>